<evidence type="ECO:0000256" key="9">
    <source>
        <dbReference type="ARBA" id="ARBA00022958"/>
    </source>
</evidence>
<feature type="binding site" description="in other chain" evidence="10">
    <location>
        <begin position="241"/>
        <end position="242"/>
    </location>
    <ligand>
        <name>ATP</name>
        <dbReference type="ChEBI" id="CHEBI:30616"/>
        <note>ligand shared between two neighboring subunits</note>
    </ligand>
</feature>
<dbReference type="EMBL" id="MLBF01000003">
    <property type="protein sequence ID" value="OLN33365.1"/>
    <property type="molecule type" value="Genomic_DNA"/>
</dbReference>
<comment type="subunit">
    <text evidence="10">Homotetramer; dimer of dimers.</text>
</comment>
<evidence type="ECO:0000256" key="3">
    <source>
        <dbReference type="ARBA" id="ARBA00022563"/>
    </source>
</evidence>
<dbReference type="AlphaFoldDB" id="A0A1Q8R1B7"/>
<dbReference type="OrthoDB" id="9801686at2"/>
<evidence type="ECO:0000259" key="15">
    <source>
        <dbReference type="Pfam" id="PF02773"/>
    </source>
</evidence>
<feature type="binding site" description="in other chain" evidence="10">
    <location>
        <position position="15"/>
    </location>
    <ligand>
        <name>ATP</name>
        <dbReference type="ChEBI" id="CHEBI:30616"/>
        <note>ligand shared between two neighboring subunits</note>
    </ligand>
</feature>
<evidence type="ECO:0000256" key="2">
    <source>
        <dbReference type="ARBA" id="ARBA00009685"/>
    </source>
</evidence>
<evidence type="ECO:0000259" key="13">
    <source>
        <dbReference type="Pfam" id="PF00438"/>
    </source>
</evidence>
<comment type="pathway">
    <text evidence="1 10">Amino-acid biosynthesis; S-adenosyl-L-methionine biosynthesis; S-adenosyl-L-methionine from L-methionine: step 1/1.</text>
</comment>
<dbReference type="STRING" id="1888891.DSOL_0611"/>
<dbReference type="Pfam" id="PF00438">
    <property type="entry name" value="S-AdoMet_synt_N"/>
    <property type="match status" value="1"/>
</dbReference>
<comment type="similarity">
    <text evidence="2 10 12">Belongs to the AdoMet synthase family.</text>
</comment>
<dbReference type="PROSITE" id="PS00377">
    <property type="entry name" value="ADOMET_SYNTHASE_2"/>
    <property type="match status" value="1"/>
</dbReference>
<evidence type="ECO:0000256" key="11">
    <source>
        <dbReference type="RuleBase" id="RU000542"/>
    </source>
</evidence>
<dbReference type="InterPro" id="IPR002133">
    <property type="entry name" value="S-AdoMet_synthetase"/>
</dbReference>
<feature type="binding site" description="in other chain" evidence="10">
    <location>
        <position position="99"/>
    </location>
    <ligand>
        <name>L-methionine</name>
        <dbReference type="ChEBI" id="CHEBI:57844"/>
        <note>ligand shared between two neighboring subunits</note>
    </ligand>
</feature>
<feature type="domain" description="S-adenosylmethionine synthetase N-terminal" evidence="13">
    <location>
        <begin position="4"/>
        <end position="100"/>
    </location>
</feature>
<dbReference type="Pfam" id="PF02773">
    <property type="entry name" value="S-AdoMet_synt_C"/>
    <property type="match status" value="1"/>
</dbReference>
<evidence type="ECO:0000256" key="12">
    <source>
        <dbReference type="RuleBase" id="RU004462"/>
    </source>
</evidence>
<dbReference type="Gene3D" id="3.30.300.10">
    <property type="match status" value="3"/>
</dbReference>
<comment type="cofactor">
    <cofactor evidence="10">
        <name>Mg(2+)</name>
        <dbReference type="ChEBI" id="CHEBI:18420"/>
    </cofactor>
    <text evidence="10">Binds 2 divalent ions per subunit.</text>
</comment>
<accession>A0A1Q8R1B7</accession>
<comment type="function">
    <text evidence="10">Catalyzes the formation of S-adenosylmethionine (AdoMet) from methionine and ATP. The overall synthetic reaction is composed of two sequential steps, AdoMet formation and the subsequent tripolyphosphate hydrolysis which occurs prior to release of AdoMet from the enzyme.</text>
</comment>
<dbReference type="PIRSF" id="PIRSF000497">
    <property type="entry name" value="MAT"/>
    <property type="match status" value="1"/>
</dbReference>
<evidence type="ECO:0000256" key="7">
    <source>
        <dbReference type="ARBA" id="ARBA00022840"/>
    </source>
</evidence>
<dbReference type="Proteomes" id="UP000186102">
    <property type="component" value="Unassembled WGS sequence"/>
</dbReference>
<comment type="catalytic activity">
    <reaction evidence="10">
        <text>L-methionine + ATP + H2O = S-adenosyl-L-methionine + phosphate + diphosphate</text>
        <dbReference type="Rhea" id="RHEA:21080"/>
        <dbReference type="ChEBI" id="CHEBI:15377"/>
        <dbReference type="ChEBI" id="CHEBI:30616"/>
        <dbReference type="ChEBI" id="CHEBI:33019"/>
        <dbReference type="ChEBI" id="CHEBI:43474"/>
        <dbReference type="ChEBI" id="CHEBI:57844"/>
        <dbReference type="ChEBI" id="CHEBI:59789"/>
        <dbReference type="EC" id="2.5.1.6"/>
    </reaction>
</comment>
<comment type="caution">
    <text evidence="16">The sequence shown here is derived from an EMBL/GenBank/DDBJ whole genome shotgun (WGS) entry which is preliminary data.</text>
</comment>
<protein>
    <recommendedName>
        <fullName evidence="10">S-adenosylmethionine synthase</fullName>
        <shortName evidence="10">AdoMet synthase</shortName>
        <ecNumber evidence="10">2.5.1.6</ecNumber>
    </recommendedName>
    <alternativeName>
        <fullName evidence="10">MAT</fullName>
    </alternativeName>
    <alternativeName>
        <fullName evidence="10">Methionine adenosyltransferase</fullName>
    </alternativeName>
</protein>
<dbReference type="GO" id="GO:0006730">
    <property type="term" value="P:one-carbon metabolic process"/>
    <property type="evidence" value="ECO:0007669"/>
    <property type="project" value="UniProtKB-KW"/>
</dbReference>
<feature type="binding site" evidence="10">
    <location>
        <position position="277"/>
    </location>
    <ligand>
        <name>ATP</name>
        <dbReference type="ChEBI" id="CHEBI:30616"/>
        <note>ligand shared between two neighboring subunits</note>
    </ligand>
</feature>
<keyword evidence="7 10" id="KW-0067">ATP-binding</keyword>
<dbReference type="GO" id="GO:0005524">
    <property type="term" value="F:ATP binding"/>
    <property type="evidence" value="ECO:0007669"/>
    <property type="project" value="UniProtKB-UniRule"/>
</dbReference>
<dbReference type="GO" id="GO:0000287">
    <property type="term" value="F:magnesium ion binding"/>
    <property type="evidence" value="ECO:0007669"/>
    <property type="project" value="UniProtKB-UniRule"/>
</dbReference>
<feature type="domain" description="S-adenosylmethionine synthetase C-terminal" evidence="15">
    <location>
        <begin position="244"/>
        <end position="383"/>
    </location>
</feature>
<keyword evidence="10" id="KW-0963">Cytoplasm</keyword>
<proteinExistence type="inferred from homology"/>
<comment type="subcellular location">
    <subcellularLocation>
        <location evidence="10 11">Cytoplasm</location>
    </subcellularLocation>
</comment>
<sequence>MVRKLFTSESVTEGHPDKICDQISDAILDAIYAQDPNARVACETTVTTGLVLVSGEITTTCYVDIPHVVRETIRGVGYTRAKYGFDADTCAVLTSIGEQSEDIALGVNRALEAKTGEMTDRDIEAIGAGDQGMMFGYATNESESFMPLPIDLAHRLARKLSEMRKSDFLSYLRPDGKTQVTVEYEDNKPIRVDTIVISTQHHPDVTQDQIRRDLLQYVVYPTVPKELLDEDTKYFINPTGRFVIGGPQGDCGLTGRKIIVDTYGGMARHGGGAFSGKDPTKVDRSAAYAARYVAKNVVAAGLAERCELQIAYAIGVARPVSVSVETFGTSKIADNKIVDFILQTFDLRPAGIIKALDLRRPIYRQTAAYGHFGRTDLDLPWERTDKVEALKKLAGL</sequence>
<dbReference type="EC" id="2.5.1.6" evidence="10"/>
<gene>
    <name evidence="10" type="primary">metK</name>
    <name evidence="16" type="ORF">DSOL_0611</name>
</gene>
<feature type="binding site" description="in other chain" evidence="10">
    <location>
        <begin position="256"/>
        <end position="257"/>
    </location>
    <ligand>
        <name>ATP</name>
        <dbReference type="ChEBI" id="CHEBI:30616"/>
        <note>ligand shared between two neighboring subunits</note>
    </ligand>
</feature>
<feature type="domain" description="S-adenosylmethionine synthetase central" evidence="14">
    <location>
        <begin position="126"/>
        <end position="242"/>
    </location>
</feature>
<keyword evidence="9 10" id="KW-0630">Potassium</keyword>
<dbReference type="InterPro" id="IPR022630">
    <property type="entry name" value="S-AdoMet_synt_C"/>
</dbReference>
<keyword evidence="3 10" id="KW-0554">One-carbon metabolism</keyword>
<feature type="binding site" evidence="10">
    <location>
        <position position="250"/>
    </location>
    <ligand>
        <name>ATP</name>
        <dbReference type="ChEBI" id="CHEBI:30616"/>
        <note>ligand shared between two neighboring subunits</note>
    </ligand>
</feature>
<name>A0A1Q8R1B7_9FIRM</name>
<evidence type="ECO:0000256" key="1">
    <source>
        <dbReference type="ARBA" id="ARBA00005224"/>
    </source>
</evidence>
<dbReference type="RefSeq" id="WP_075363425.1">
    <property type="nucleotide sequence ID" value="NZ_MLBF01000003.1"/>
</dbReference>
<keyword evidence="4 10" id="KW-0808">Transferase</keyword>
<feature type="binding site" description="in other chain" evidence="10">
    <location>
        <begin position="175"/>
        <end position="177"/>
    </location>
    <ligand>
        <name>ATP</name>
        <dbReference type="ChEBI" id="CHEBI:30616"/>
        <note>ligand shared between two neighboring subunits</note>
    </ligand>
</feature>
<evidence type="ECO:0000256" key="6">
    <source>
        <dbReference type="ARBA" id="ARBA00022741"/>
    </source>
</evidence>
<keyword evidence="8 10" id="KW-0460">Magnesium</keyword>
<dbReference type="CDD" id="cd18079">
    <property type="entry name" value="S-AdoMet_synt"/>
    <property type="match status" value="1"/>
</dbReference>
<dbReference type="SUPFAM" id="SSF55973">
    <property type="entry name" value="S-adenosylmethionine synthetase"/>
    <property type="match status" value="3"/>
</dbReference>
<dbReference type="InterPro" id="IPR022628">
    <property type="entry name" value="S-AdoMet_synt_N"/>
</dbReference>
<dbReference type="HAMAP" id="MF_00086">
    <property type="entry name" value="S_AdoMet_synth1"/>
    <property type="match status" value="1"/>
</dbReference>
<feature type="binding site" evidence="10">
    <location>
        <position position="250"/>
    </location>
    <ligand>
        <name>L-methionine</name>
        <dbReference type="ChEBI" id="CHEBI:57844"/>
        <note>ligand shared between two neighboring subunits</note>
    </ligand>
</feature>
<evidence type="ECO:0000256" key="10">
    <source>
        <dbReference type="HAMAP-Rule" id="MF_00086"/>
    </source>
</evidence>
<dbReference type="InterPro" id="IPR022631">
    <property type="entry name" value="ADOMET_SYNTHASE_CS"/>
</dbReference>
<dbReference type="NCBIfam" id="TIGR01034">
    <property type="entry name" value="metK"/>
    <property type="match status" value="1"/>
</dbReference>
<dbReference type="Pfam" id="PF02772">
    <property type="entry name" value="S-AdoMet_synt_M"/>
    <property type="match status" value="1"/>
</dbReference>
<dbReference type="PANTHER" id="PTHR11964">
    <property type="entry name" value="S-ADENOSYLMETHIONINE SYNTHETASE"/>
    <property type="match status" value="1"/>
</dbReference>
<dbReference type="GO" id="GO:0006556">
    <property type="term" value="P:S-adenosylmethionine biosynthetic process"/>
    <property type="evidence" value="ECO:0007669"/>
    <property type="project" value="UniProtKB-UniRule"/>
</dbReference>
<evidence type="ECO:0000256" key="5">
    <source>
        <dbReference type="ARBA" id="ARBA00022723"/>
    </source>
</evidence>
<keyword evidence="17" id="KW-1185">Reference proteome</keyword>
<dbReference type="GO" id="GO:0004478">
    <property type="term" value="F:methionine adenosyltransferase activity"/>
    <property type="evidence" value="ECO:0007669"/>
    <property type="project" value="UniProtKB-UniRule"/>
</dbReference>
<feature type="binding site" evidence="10">
    <location>
        <position position="17"/>
    </location>
    <ligand>
        <name>Mg(2+)</name>
        <dbReference type="ChEBI" id="CHEBI:18420"/>
    </ligand>
</feature>
<dbReference type="UniPathway" id="UPA00315">
    <property type="reaction ID" value="UER00080"/>
</dbReference>
<feature type="binding site" evidence="10">
    <location>
        <position position="43"/>
    </location>
    <ligand>
        <name>K(+)</name>
        <dbReference type="ChEBI" id="CHEBI:29103"/>
    </ligand>
</feature>
<dbReference type="InterPro" id="IPR022629">
    <property type="entry name" value="S-AdoMet_synt_central"/>
</dbReference>
<feature type="binding site" description="in other chain" evidence="10">
    <location>
        <position position="56"/>
    </location>
    <ligand>
        <name>L-methionine</name>
        <dbReference type="ChEBI" id="CHEBI:57844"/>
        <note>ligand shared between two neighboring subunits</note>
    </ligand>
</feature>
<evidence type="ECO:0000313" key="16">
    <source>
        <dbReference type="EMBL" id="OLN33365.1"/>
    </source>
</evidence>
<dbReference type="FunFam" id="3.30.300.10:FF:000004">
    <property type="entry name" value="S-adenosylmethionine synthase"/>
    <property type="match status" value="1"/>
</dbReference>
<feature type="binding site" evidence="10">
    <location>
        <position position="273"/>
    </location>
    <ligand>
        <name>ATP</name>
        <dbReference type="ChEBI" id="CHEBI:30616"/>
        <note>ligand shared between two neighboring subunits</note>
    </ligand>
</feature>
<dbReference type="InterPro" id="IPR022636">
    <property type="entry name" value="S-AdoMet_synthetase_sfam"/>
</dbReference>
<evidence type="ECO:0000259" key="14">
    <source>
        <dbReference type="Pfam" id="PF02772"/>
    </source>
</evidence>
<organism evidence="16 17">
    <name type="scientific">Desulfosporosinus metallidurans</name>
    <dbReference type="NCBI Taxonomy" id="1888891"/>
    <lineage>
        <taxon>Bacteria</taxon>
        <taxon>Bacillati</taxon>
        <taxon>Bacillota</taxon>
        <taxon>Clostridia</taxon>
        <taxon>Eubacteriales</taxon>
        <taxon>Desulfitobacteriaceae</taxon>
        <taxon>Desulfosporosinus</taxon>
    </lineage>
</organism>
<evidence type="ECO:0000256" key="8">
    <source>
        <dbReference type="ARBA" id="ARBA00022842"/>
    </source>
</evidence>
<dbReference type="PROSITE" id="PS00376">
    <property type="entry name" value="ADOMET_SYNTHASE_1"/>
    <property type="match status" value="1"/>
</dbReference>
<keyword evidence="6 10" id="KW-0547">Nucleotide-binding</keyword>
<evidence type="ECO:0000256" key="4">
    <source>
        <dbReference type="ARBA" id="ARBA00022679"/>
    </source>
</evidence>
<comment type="cofactor">
    <cofactor evidence="10">
        <name>K(+)</name>
        <dbReference type="ChEBI" id="CHEBI:29103"/>
    </cofactor>
    <text evidence="10">Binds 1 potassium ion per subunit.</text>
</comment>
<dbReference type="GO" id="GO:0005737">
    <property type="term" value="C:cytoplasm"/>
    <property type="evidence" value="ECO:0007669"/>
    <property type="project" value="UniProtKB-SubCell"/>
</dbReference>
<feature type="binding site" description="in other chain" evidence="10">
    <location>
        <position position="281"/>
    </location>
    <ligand>
        <name>L-methionine</name>
        <dbReference type="ChEBI" id="CHEBI:57844"/>
        <note>ligand shared between two neighboring subunits</note>
    </ligand>
</feature>
<reference evidence="16 17" key="1">
    <citation type="submission" date="2016-09" db="EMBL/GenBank/DDBJ databases">
        <title>Complete genome of Desulfosporosinus sp. OL.</title>
        <authorList>
            <person name="Mardanov A."/>
            <person name="Beletsky A."/>
            <person name="Panova A."/>
            <person name="Karnachuk O."/>
            <person name="Ravin N."/>
        </authorList>
    </citation>
    <scope>NUCLEOTIDE SEQUENCE [LARGE SCALE GENOMIC DNA]</scope>
    <source>
        <strain evidence="16 17">OL</strain>
    </source>
</reference>
<evidence type="ECO:0000313" key="17">
    <source>
        <dbReference type="Proteomes" id="UP000186102"/>
    </source>
</evidence>
<keyword evidence="5 10" id="KW-0479">Metal-binding</keyword>
<feature type="region of interest" description="Flexible loop" evidence="10">
    <location>
        <begin position="99"/>
        <end position="109"/>
    </location>
</feature>
<dbReference type="FunFam" id="3.30.300.10:FF:000003">
    <property type="entry name" value="S-adenosylmethionine synthase"/>
    <property type="match status" value="1"/>
</dbReference>